<name>A0ABR4L8T5_9EURO</name>
<protein>
    <submittedName>
        <fullName evidence="1">Uncharacterized protein</fullName>
    </submittedName>
</protein>
<proteinExistence type="predicted"/>
<gene>
    <name evidence="1" type="ORF">BJX67DRAFT_368555</name>
</gene>
<reference evidence="1 2" key="1">
    <citation type="submission" date="2024-07" db="EMBL/GenBank/DDBJ databases">
        <title>Section-level genome sequencing and comparative genomics of Aspergillus sections Usti and Cavernicolus.</title>
        <authorList>
            <consortium name="Lawrence Berkeley National Laboratory"/>
            <person name="Nybo J.L."/>
            <person name="Vesth T.C."/>
            <person name="Theobald S."/>
            <person name="Frisvad J.C."/>
            <person name="Larsen T.O."/>
            <person name="Kjaerboelling I."/>
            <person name="Rothschild-Mancinelli K."/>
            <person name="Lyhne E.K."/>
            <person name="Kogle M.E."/>
            <person name="Barry K."/>
            <person name="Clum A."/>
            <person name="Na H."/>
            <person name="Ledsgaard L."/>
            <person name="Lin J."/>
            <person name="Lipzen A."/>
            <person name="Kuo A."/>
            <person name="Riley R."/>
            <person name="Mondo S."/>
            <person name="Labutti K."/>
            <person name="Haridas S."/>
            <person name="Pangalinan J."/>
            <person name="Salamov A.A."/>
            <person name="Simmons B.A."/>
            <person name="Magnuson J.K."/>
            <person name="Chen J."/>
            <person name="Drula E."/>
            <person name="Henrissat B."/>
            <person name="Wiebenga A."/>
            <person name="Lubbers R.J."/>
            <person name="Gomes A.C."/>
            <person name="Macurrencykelacurrency M.R."/>
            <person name="Stajich J."/>
            <person name="Grigoriev I.V."/>
            <person name="Mortensen U.H."/>
            <person name="De Vries R.P."/>
            <person name="Baker S.E."/>
            <person name="Andersen M.R."/>
        </authorList>
    </citation>
    <scope>NUCLEOTIDE SEQUENCE [LARGE SCALE GENOMIC DNA]</scope>
    <source>
        <strain evidence="1 2">CBS 449.75</strain>
    </source>
</reference>
<sequence>MCCNHISSLPKTNPEISLNRRDWIALNGEQVLWLPPDARPSCSAIKANKVALGLTSGQIIFIGFRI</sequence>
<comment type="caution">
    <text evidence="1">The sequence shown here is derived from an EMBL/GenBank/DDBJ whole genome shotgun (WGS) entry which is preliminary data.</text>
</comment>
<dbReference type="EMBL" id="JBFXLQ010000096">
    <property type="protein sequence ID" value="KAL2859888.1"/>
    <property type="molecule type" value="Genomic_DNA"/>
</dbReference>
<keyword evidence="2" id="KW-1185">Reference proteome</keyword>
<evidence type="ECO:0000313" key="1">
    <source>
        <dbReference type="EMBL" id="KAL2859888.1"/>
    </source>
</evidence>
<evidence type="ECO:0000313" key="2">
    <source>
        <dbReference type="Proteomes" id="UP001610432"/>
    </source>
</evidence>
<organism evidence="1 2">
    <name type="scientific">Aspergillus lucknowensis</name>
    <dbReference type="NCBI Taxonomy" id="176173"/>
    <lineage>
        <taxon>Eukaryota</taxon>
        <taxon>Fungi</taxon>
        <taxon>Dikarya</taxon>
        <taxon>Ascomycota</taxon>
        <taxon>Pezizomycotina</taxon>
        <taxon>Eurotiomycetes</taxon>
        <taxon>Eurotiomycetidae</taxon>
        <taxon>Eurotiales</taxon>
        <taxon>Aspergillaceae</taxon>
        <taxon>Aspergillus</taxon>
        <taxon>Aspergillus subgen. Nidulantes</taxon>
    </lineage>
</organism>
<dbReference type="GeneID" id="98145714"/>
<dbReference type="RefSeq" id="XP_070880444.1">
    <property type="nucleotide sequence ID" value="XM_071030642.1"/>
</dbReference>
<accession>A0ABR4L8T5</accession>
<dbReference type="Proteomes" id="UP001610432">
    <property type="component" value="Unassembled WGS sequence"/>
</dbReference>